<dbReference type="PANTHER" id="PTHR43047">
    <property type="entry name" value="TWO-COMPONENT HISTIDINE PROTEIN KINASE"/>
    <property type="match status" value="1"/>
</dbReference>
<dbReference type="InterPro" id="IPR001610">
    <property type="entry name" value="PAC"/>
</dbReference>
<evidence type="ECO:0000313" key="8">
    <source>
        <dbReference type="EMBL" id="MDY0749157.1"/>
    </source>
</evidence>
<dbReference type="Pfam" id="PF00512">
    <property type="entry name" value="HisKA"/>
    <property type="match status" value="1"/>
</dbReference>
<dbReference type="Gene3D" id="3.30.450.20">
    <property type="entry name" value="PAS domain"/>
    <property type="match status" value="5"/>
</dbReference>
<organism evidence="8 9">
    <name type="scientific">Roseateles agri</name>
    <dbReference type="NCBI Taxonomy" id="3098619"/>
    <lineage>
        <taxon>Bacteria</taxon>
        <taxon>Pseudomonadati</taxon>
        <taxon>Pseudomonadota</taxon>
        <taxon>Betaproteobacteria</taxon>
        <taxon>Burkholderiales</taxon>
        <taxon>Sphaerotilaceae</taxon>
        <taxon>Roseateles</taxon>
    </lineage>
</organism>
<dbReference type="InterPro" id="IPR013656">
    <property type="entry name" value="PAS_4"/>
</dbReference>
<dbReference type="EMBL" id="JAXCLA010000018">
    <property type="protein sequence ID" value="MDY0749157.1"/>
    <property type="molecule type" value="Genomic_DNA"/>
</dbReference>
<evidence type="ECO:0000313" key="9">
    <source>
        <dbReference type="Proteomes" id="UP001285263"/>
    </source>
</evidence>
<feature type="domain" description="PAS" evidence="6">
    <location>
        <begin position="377"/>
        <end position="449"/>
    </location>
</feature>
<evidence type="ECO:0000259" key="6">
    <source>
        <dbReference type="PROSITE" id="PS50112"/>
    </source>
</evidence>
<dbReference type="Pfam" id="PF13426">
    <property type="entry name" value="PAS_9"/>
    <property type="match status" value="2"/>
</dbReference>
<dbReference type="InterPro" id="IPR035965">
    <property type="entry name" value="PAS-like_dom_sf"/>
</dbReference>
<dbReference type="Proteomes" id="UP001285263">
    <property type="component" value="Unassembled WGS sequence"/>
</dbReference>
<name>A0ABU5DUJ5_9BURK</name>
<reference evidence="8 9" key="1">
    <citation type="submission" date="2023-11" db="EMBL/GenBank/DDBJ databases">
        <title>Paucibacter sp. nov., isolated from fresh soil in Korea.</title>
        <authorList>
            <person name="Le N.T.T."/>
        </authorList>
    </citation>
    <scope>NUCLEOTIDE SEQUENCE [LARGE SCALE GENOMIC DNA]</scope>
    <source>
        <strain evidence="8 9">R3-3</strain>
    </source>
</reference>
<dbReference type="NCBIfam" id="TIGR00229">
    <property type="entry name" value="sensory_box"/>
    <property type="match status" value="4"/>
</dbReference>
<dbReference type="InterPro" id="IPR036097">
    <property type="entry name" value="HisK_dim/P_sf"/>
</dbReference>
<protein>
    <recommendedName>
        <fullName evidence="2">histidine kinase</fullName>
        <ecNumber evidence="2">2.7.13.3</ecNumber>
    </recommendedName>
</protein>
<evidence type="ECO:0000256" key="3">
    <source>
        <dbReference type="ARBA" id="ARBA00022679"/>
    </source>
</evidence>
<dbReference type="InterPro" id="IPR000700">
    <property type="entry name" value="PAS-assoc_C"/>
</dbReference>
<comment type="caution">
    <text evidence="8">The sequence shown here is derived from an EMBL/GenBank/DDBJ whole genome shotgun (WGS) entry which is preliminary data.</text>
</comment>
<dbReference type="SUPFAM" id="SSF47384">
    <property type="entry name" value="Homodimeric domain of signal transducing histidine kinase"/>
    <property type="match status" value="1"/>
</dbReference>
<dbReference type="InterPro" id="IPR000014">
    <property type="entry name" value="PAS"/>
</dbReference>
<feature type="domain" description="PAC" evidence="7">
    <location>
        <begin position="452"/>
        <end position="504"/>
    </location>
</feature>
<evidence type="ECO:0000256" key="5">
    <source>
        <dbReference type="SAM" id="MobiDB-lite"/>
    </source>
</evidence>
<dbReference type="SMART" id="SM00388">
    <property type="entry name" value="HisKA"/>
    <property type="match status" value="1"/>
</dbReference>
<dbReference type="RefSeq" id="WP_320427124.1">
    <property type="nucleotide sequence ID" value="NZ_JAXCLA010000018.1"/>
</dbReference>
<dbReference type="CDD" id="cd00082">
    <property type="entry name" value="HisKA"/>
    <property type="match status" value="1"/>
</dbReference>
<dbReference type="Pfam" id="PF13188">
    <property type="entry name" value="PAS_8"/>
    <property type="match status" value="1"/>
</dbReference>
<comment type="catalytic activity">
    <reaction evidence="1">
        <text>ATP + protein L-histidine = ADP + protein N-phospho-L-histidine.</text>
        <dbReference type="EC" id="2.7.13.3"/>
    </reaction>
</comment>
<sequence length="714" mass="79597">MLQEHDPMVQQLSTRSEPEPESPAQIVCARSGRIESVNEAWSSLLGYTLDRSPSLFDAALYADGEAGVLSLLDALEHSVGPMASLEMRLRHQDGSVVIAQVQCVATVLAGTTWFTAWIKPAAQDPLLHKLMAGAVIFGDGKVLRANETFAHMLGFEDAGSLAGHEVESLFEDDAEYERFGKESARSFEHGDTSSVTWRARHRDGSALQVYARGRKVQMSGLDQVVVWTIDDESDLRRAQEARQDNETYSRMLQDSHIAMSIYDPLADAYTDCNEAARKLYGVARREDLLGHNVLSVSAPFQENGASSAQMLAAGRKRLQSRGEEMPTFEWLHRRPNGVEWMAEVHGTPFRYRGRTLVQFTVSDITAAKKARREVGEMAVFLQTMIDRMPNAVFYLGPDSRLLGCNHAFEEAFGIRREELVGKRVDEHSYLTEAERAMLQAQHERVIANSSHERRETRLKYADGKMHQVLHSVSGFRRPDGSPGGLVGITVDLEALKAAENALGVAQREQVAMFETAGVGIAFVHDGVIRRCNRELEAMFGYGAGELQAQDMRIWYGSEVDSGPLRDELIARIGMPRDSHHDQQFVRKDGEHFWCRITARYIDTDTTQGSVWFMEDVTQERAIALALADAKQAAEESVQAKSMFLANMSHEIRTPMNAIIGLSMLALRTELNPRQRDYVAKVHNAGTALLGIINDILDFSKVEAGKLDIEATPFR</sequence>
<dbReference type="EC" id="2.7.13.3" evidence="2"/>
<dbReference type="Pfam" id="PF08448">
    <property type="entry name" value="PAS_4"/>
    <property type="match status" value="1"/>
</dbReference>
<dbReference type="CDD" id="cd00130">
    <property type="entry name" value="PAS"/>
    <property type="match status" value="4"/>
</dbReference>
<feature type="non-terminal residue" evidence="8">
    <location>
        <position position="714"/>
    </location>
</feature>
<dbReference type="SMART" id="SM00086">
    <property type="entry name" value="PAC"/>
    <property type="match status" value="3"/>
</dbReference>
<dbReference type="SUPFAM" id="SSF55785">
    <property type="entry name" value="PYP-like sensor domain (PAS domain)"/>
    <property type="match status" value="5"/>
</dbReference>
<dbReference type="PROSITE" id="PS50112">
    <property type="entry name" value="PAS"/>
    <property type="match status" value="1"/>
</dbReference>
<feature type="region of interest" description="Disordered" evidence="5">
    <location>
        <begin position="1"/>
        <end position="23"/>
    </location>
</feature>
<keyword evidence="9" id="KW-1185">Reference proteome</keyword>
<dbReference type="Gene3D" id="1.10.287.130">
    <property type="match status" value="1"/>
</dbReference>
<keyword evidence="3" id="KW-0808">Transferase</keyword>
<evidence type="ECO:0000256" key="2">
    <source>
        <dbReference type="ARBA" id="ARBA00012438"/>
    </source>
</evidence>
<dbReference type="InterPro" id="IPR003661">
    <property type="entry name" value="HisK_dim/P_dom"/>
</dbReference>
<gene>
    <name evidence="8" type="ORF">SNE35_31990</name>
</gene>
<proteinExistence type="predicted"/>
<evidence type="ECO:0000256" key="4">
    <source>
        <dbReference type="ARBA" id="ARBA00022777"/>
    </source>
</evidence>
<evidence type="ECO:0000259" key="7">
    <source>
        <dbReference type="PROSITE" id="PS50113"/>
    </source>
</evidence>
<dbReference type="SMART" id="SM00091">
    <property type="entry name" value="PAS"/>
    <property type="match status" value="5"/>
</dbReference>
<keyword evidence="4" id="KW-0418">Kinase</keyword>
<accession>A0ABU5DUJ5</accession>
<evidence type="ECO:0000256" key="1">
    <source>
        <dbReference type="ARBA" id="ARBA00000085"/>
    </source>
</evidence>
<dbReference type="PROSITE" id="PS50113">
    <property type="entry name" value="PAC"/>
    <property type="match status" value="1"/>
</dbReference>